<reference evidence="3" key="1">
    <citation type="submission" date="2020-08" db="EMBL/GenBank/DDBJ databases">
        <title>Genome public.</title>
        <authorList>
            <person name="Liu C."/>
            <person name="Sun Q."/>
        </authorList>
    </citation>
    <scope>NUCLEOTIDE SEQUENCE</scope>
    <source>
        <strain evidence="3">NSJ-12</strain>
    </source>
</reference>
<keyword evidence="2" id="KW-0812">Transmembrane</keyword>
<keyword evidence="1" id="KW-0175">Coiled coil</keyword>
<gene>
    <name evidence="3" type="ORF">H8718_09790</name>
</gene>
<evidence type="ECO:0000313" key="3">
    <source>
        <dbReference type="EMBL" id="MBC8579817.1"/>
    </source>
</evidence>
<sequence length="486" mass="56443">MNFKEKLVHIKEVSLQWIDENKKVVIPTGSVVIIGLVLIMNMNLIQISYFKIKEMPAQVVNILTKAKPREYTHFYFKQGLEYLVTDLSEVSQEFLEKYFVNFDEATKERILIKYNKEGLLFKDQKALFDEVISKTPSNNLKEYMKRLDIVTFERALEAYFGSEAKLTQDKVESLYKLLSLKGEKLPLEQFEINVYELLSFPHKGDIESTSIKLLDYIEATRAKEVLFTELKTKEIELETLGLWVDILNKKRIITTSEYVAFTNYNGMIKRLQEELKQIELQEVDLMNMKQSVDVQTEMIVNEVQKVTKEIADLNNQIASYTQEVSELKTYKEVDLYILDRYENGEYEAAIPEKSWLFGTYKPGSQKVRLKLTRSNVVDVGVQSFKAYNKGKLDDGSIYYIEVSNEQLTHIKEVEDKIQTDNQSISAKQNEVNKLNQDIAQIRKTNNYDSTLSLLEELELKKSNIALDIEKNRLAIQQLFGIGNILV</sequence>
<keyword evidence="2" id="KW-1133">Transmembrane helix</keyword>
<organism evidence="3 4">
    <name type="scientific">Zhenhengia yiwuensis</name>
    <dbReference type="NCBI Taxonomy" id="2763666"/>
    <lineage>
        <taxon>Bacteria</taxon>
        <taxon>Bacillati</taxon>
        <taxon>Bacillota</taxon>
        <taxon>Clostridia</taxon>
        <taxon>Lachnospirales</taxon>
        <taxon>Lachnospiraceae</taxon>
        <taxon>Zhenhengia</taxon>
    </lineage>
</organism>
<feature type="coiled-coil region" evidence="1">
    <location>
        <begin position="410"/>
        <end position="444"/>
    </location>
</feature>
<comment type="caution">
    <text evidence="3">The sequence shown here is derived from an EMBL/GenBank/DDBJ whole genome shotgun (WGS) entry which is preliminary data.</text>
</comment>
<evidence type="ECO:0000313" key="4">
    <source>
        <dbReference type="Proteomes" id="UP000655830"/>
    </source>
</evidence>
<protein>
    <submittedName>
        <fullName evidence="3">Uncharacterized protein</fullName>
    </submittedName>
</protein>
<feature type="transmembrane region" description="Helical" evidence="2">
    <location>
        <begin position="24"/>
        <end position="45"/>
    </location>
</feature>
<dbReference type="RefSeq" id="WP_249332740.1">
    <property type="nucleotide sequence ID" value="NZ_JACRSY010000014.1"/>
</dbReference>
<evidence type="ECO:0000256" key="1">
    <source>
        <dbReference type="SAM" id="Coils"/>
    </source>
</evidence>
<name>A0A926IDJ6_9FIRM</name>
<feature type="coiled-coil region" evidence="1">
    <location>
        <begin position="261"/>
        <end position="330"/>
    </location>
</feature>
<accession>A0A926IDJ6</accession>
<dbReference type="Proteomes" id="UP000655830">
    <property type="component" value="Unassembled WGS sequence"/>
</dbReference>
<evidence type="ECO:0000256" key="2">
    <source>
        <dbReference type="SAM" id="Phobius"/>
    </source>
</evidence>
<keyword evidence="2" id="KW-0472">Membrane</keyword>
<dbReference type="AlphaFoldDB" id="A0A926IDJ6"/>
<keyword evidence="4" id="KW-1185">Reference proteome</keyword>
<dbReference type="EMBL" id="JACRSY010000014">
    <property type="protein sequence ID" value="MBC8579817.1"/>
    <property type="molecule type" value="Genomic_DNA"/>
</dbReference>
<proteinExistence type="predicted"/>